<protein>
    <submittedName>
        <fullName evidence="1">Uncharacterized protein</fullName>
    </submittedName>
</protein>
<proteinExistence type="predicted"/>
<sequence>MCIIVSKEINDKFILAKNRDRAYKPVLEVVHTLINGVEVAYLHDLTTDWSEGLNEFGIGIVNSALLVGHDEAEKKIVKKSGKPSKDGKKIRTSLSQKTLKETIKAALNVDGGINGHTFISSPYHMISIEKTSEHKADIRTHNIKSPVVRTNHGHVFSNAGYTHGIKYLSSKMRKISAEKTIERVKDWTQVAPAMRKQYFERESQLNMRRNTSSMFTSSQTIMNLTDRILEVEWFASKVQEFKGINNQLPKDYKPKIRIIIDKIDV</sequence>
<evidence type="ECO:0000313" key="1">
    <source>
        <dbReference type="EMBL" id="CAB4143387.1"/>
    </source>
</evidence>
<organism evidence="1">
    <name type="scientific">uncultured Caudovirales phage</name>
    <dbReference type="NCBI Taxonomy" id="2100421"/>
    <lineage>
        <taxon>Viruses</taxon>
        <taxon>Duplodnaviria</taxon>
        <taxon>Heunggongvirae</taxon>
        <taxon>Uroviricota</taxon>
        <taxon>Caudoviricetes</taxon>
        <taxon>Peduoviridae</taxon>
        <taxon>Maltschvirus</taxon>
        <taxon>Maltschvirus maltsch</taxon>
    </lineage>
</organism>
<gene>
    <name evidence="1" type="ORF">UFOVP449_175</name>
</gene>
<dbReference type="Gene3D" id="3.60.60.10">
    <property type="entry name" value="Penicillin V Acylase, Chain A"/>
    <property type="match status" value="1"/>
</dbReference>
<accession>A0A6J5MC89</accession>
<reference evidence="1" key="1">
    <citation type="submission" date="2020-04" db="EMBL/GenBank/DDBJ databases">
        <authorList>
            <person name="Chiriac C."/>
            <person name="Salcher M."/>
            <person name="Ghai R."/>
            <person name="Kavagutti S V."/>
        </authorList>
    </citation>
    <scope>NUCLEOTIDE SEQUENCE</scope>
</reference>
<dbReference type="EMBL" id="LR796420">
    <property type="protein sequence ID" value="CAB4143387.1"/>
    <property type="molecule type" value="Genomic_DNA"/>
</dbReference>
<name>A0A6J5MC89_9CAUD</name>